<reference evidence="2 3" key="1">
    <citation type="journal article" date="2018" name="Nat. Biotechnol.">
        <title>A standardized bacterial taxonomy based on genome phylogeny substantially revises the tree of life.</title>
        <authorList>
            <person name="Parks D.H."/>
            <person name="Chuvochina M."/>
            <person name="Waite D.W."/>
            <person name="Rinke C."/>
            <person name="Skarshewski A."/>
            <person name="Chaumeil P.A."/>
            <person name="Hugenholtz P."/>
        </authorList>
    </citation>
    <scope>NUCLEOTIDE SEQUENCE [LARGE SCALE GENOMIC DNA]</scope>
    <source>
        <strain evidence="2">UBA10227</strain>
    </source>
</reference>
<evidence type="ECO:0000313" key="2">
    <source>
        <dbReference type="EMBL" id="HCY81423.1"/>
    </source>
</evidence>
<dbReference type="AlphaFoldDB" id="A0A3D6BQH7"/>
<dbReference type="Proteomes" id="UP000263268">
    <property type="component" value="Unassembled WGS sequence"/>
</dbReference>
<sequence length="186" mass="21250">MEQNSQAEILENQIRELYGRVVWTHKTQEKCADIIWVRHTRIKVTQIVLSALTTTGILVAVFGENETVGIISAICSALLFGLNTYTKDYDLGEISQKHSAAASELWNIRENYLSLLTDINAEKLSIEQIRNKRDELQEDLFNTYKGAPRTINAAYKKATEGLKKNEEMTFSVDEIDMLLPEKLRKK</sequence>
<dbReference type="InterPro" id="IPR040811">
    <property type="entry name" value="SLATT_4"/>
</dbReference>
<evidence type="ECO:0000313" key="3">
    <source>
        <dbReference type="Proteomes" id="UP000263268"/>
    </source>
</evidence>
<organism evidence="2 3">
    <name type="scientific">Xanthomarina gelatinilytica</name>
    <dbReference type="NCBI Taxonomy" id="1137281"/>
    <lineage>
        <taxon>Bacteria</taxon>
        <taxon>Pseudomonadati</taxon>
        <taxon>Bacteroidota</taxon>
        <taxon>Flavobacteriia</taxon>
        <taxon>Flavobacteriales</taxon>
        <taxon>Flavobacteriaceae</taxon>
        <taxon>Xanthomarina</taxon>
    </lineage>
</organism>
<accession>A0A3D6BQH7</accession>
<dbReference type="EMBL" id="DPRK01000120">
    <property type="protein sequence ID" value="HCY81423.1"/>
    <property type="molecule type" value="Genomic_DNA"/>
</dbReference>
<gene>
    <name evidence="2" type="ORF">DHV22_07400</name>
</gene>
<proteinExistence type="predicted"/>
<name>A0A3D6BQH7_9FLAO</name>
<protein>
    <recommendedName>
        <fullName evidence="1">SMODS and SLOG-associating 2TM effector domain-containing protein</fullName>
    </recommendedName>
</protein>
<dbReference type="Pfam" id="PF18186">
    <property type="entry name" value="SLATT_4"/>
    <property type="match status" value="1"/>
</dbReference>
<evidence type="ECO:0000259" key="1">
    <source>
        <dbReference type="Pfam" id="PF18186"/>
    </source>
</evidence>
<dbReference type="NCBIfam" id="NF033632">
    <property type="entry name" value="SLATT_4"/>
    <property type="match status" value="1"/>
</dbReference>
<feature type="domain" description="SMODS and SLOG-associating 2TM effector" evidence="1">
    <location>
        <begin position="10"/>
        <end position="174"/>
    </location>
</feature>
<comment type="caution">
    <text evidence="2">The sequence shown here is derived from an EMBL/GenBank/DDBJ whole genome shotgun (WGS) entry which is preliminary data.</text>
</comment>